<dbReference type="AlphaFoldDB" id="A0A2K5KVS7"/>
<evidence type="ECO:0000313" key="2">
    <source>
        <dbReference type="Proteomes" id="UP000233060"/>
    </source>
</evidence>
<dbReference type="Ensembl" id="ENSCATT00000018727.1">
    <property type="protein sequence ID" value="ENSCATP00000004793.1"/>
    <property type="gene ID" value="ENSCATG00000016419.1"/>
</dbReference>
<protein>
    <submittedName>
        <fullName evidence="1">Uncharacterized protein</fullName>
    </submittedName>
</protein>
<keyword evidence="2" id="KW-1185">Reference proteome</keyword>
<organism evidence="1 2">
    <name type="scientific">Cercocebus atys</name>
    <name type="common">Sooty mangabey</name>
    <name type="synonym">Cercocebus torquatus atys</name>
    <dbReference type="NCBI Taxonomy" id="9531"/>
    <lineage>
        <taxon>Eukaryota</taxon>
        <taxon>Metazoa</taxon>
        <taxon>Chordata</taxon>
        <taxon>Craniata</taxon>
        <taxon>Vertebrata</taxon>
        <taxon>Euteleostomi</taxon>
        <taxon>Mammalia</taxon>
        <taxon>Eutheria</taxon>
        <taxon>Euarchontoglires</taxon>
        <taxon>Primates</taxon>
        <taxon>Haplorrhini</taxon>
        <taxon>Catarrhini</taxon>
        <taxon>Cercopithecidae</taxon>
        <taxon>Cercopithecinae</taxon>
        <taxon>Cercocebus</taxon>
    </lineage>
</organism>
<proteinExistence type="predicted"/>
<reference evidence="1" key="2">
    <citation type="submission" date="2025-09" db="UniProtKB">
        <authorList>
            <consortium name="Ensembl"/>
        </authorList>
    </citation>
    <scope>IDENTIFICATION</scope>
</reference>
<dbReference type="Proteomes" id="UP000233060">
    <property type="component" value="Unassembled WGS sequence"/>
</dbReference>
<name>A0A2K5KVS7_CERAT</name>
<accession>A0A2K5KVS7</accession>
<dbReference type="GeneTree" id="ENSGT00910000148180"/>
<dbReference type="Bgee" id="ENSCATG00000016419">
    <property type="expression patterns" value="Expressed in frontal cortex and 2 other cell types or tissues"/>
</dbReference>
<evidence type="ECO:0000313" key="1">
    <source>
        <dbReference type="Ensembl" id="ENSCATP00000004793.1"/>
    </source>
</evidence>
<sequence length="67" mass="7684">MNLKHYTLSWRPCFPSSIHPIARISCIHILRNPQSWSRAAKSSCLIPLEFILPHRSKPNPLSLILPV</sequence>
<reference evidence="1" key="1">
    <citation type="submission" date="2025-08" db="UniProtKB">
        <authorList>
            <consortium name="Ensembl"/>
        </authorList>
    </citation>
    <scope>IDENTIFICATION</scope>
</reference>
<dbReference type="OMA" id="RISCIHI"/>